<dbReference type="EMBL" id="JAEHFY010000003">
    <property type="protein sequence ID" value="MBK0381837.1"/>
    <property type="molecule type" value="Genomic_DNA"/>
</dbReference>
<accession>A0ABS1BG64</accession>
<evidence type="ECO:0000256" key="1">
    <source>
        <dbReference type="ARBA" id="ARBA00022723"/>
    </source>
</evidence>
<keyword evidence="2" id="KW-0378">Hydrolase</keyword>
<evidence type="ECO:0000313" key="4">
    <source>
        <dbReference type="EMBL" id="MBK0381837.1"/>
    </source>
</evidence>
<dbReference type="RefSeq" id="WP_200584622.1">
    <property type="nucleotide sequence ID" value="NZ_JAEHFY010000003.1"/>
</dbReference>
<gene>
    <name evidence="4" type="ORF">I5M32_02590</name>
</gene>
<keyword evidence="5" id="KW-1185">Reference proteome</keyword>
<dbReference type="Proteomes" id="UP000660024">
    <property type="component" value="Unassembled WGS sequence"/>
</dbReference>
<organism evidence="4 5">
    <name type="scientific">Pedobacter segetis</name>
    <dbReference type="NCBI Taxonomy" id="2793069"/>
    <lineage>
        <taxon>Bacteria</taxon>
        <taxon>Pseudomonadati</taxon>
        <taxon>Bacteroidota</taxon>
        <taxon>Sphingobacteriia</taxon>
        <taxon>Sphingobacteriales</taxon>
        <taxon>Sphingobacteriaceae</taxon>
        <taxon>Pedobacter</taxon>
    </lineage>
</organism>
<dbReference type="Gene3D" id="3.30.70.2330">
    <property type="match status" value="1"/>
</dbReference>
<proteinExistence type="predicted"/>
<dbReference type="InterPro" id="IPR014905">
    <property type="entry name" value="HIRAN"/>
</dbReference>
<evidence type="ECO:0000259" key="3">
    <source>
        <dbReference type="SMART" id="SM00910"/>
    </source>
</evidence>
<dbReference type="Pfam" id="PF08797">
    <property type="entry name" value="HIRAN"/>
    <property type="match status" value="1"/>
</dbReference>
<dbReference type="SMART" id="SM00910">
    <property type="entry name" value="HIRAN"/>
    <property type="match status" value="1"/>
</dbReference>
<name>A0ABS1BG64_9SPHI</name>
<evidence type="ECO:0000313" key="5">
    <source>
        <dbReference type="Proteomes" id="UP000660024"/>
    </source>
</evidence>
<comment type="caution">
    <text evidence="4">The sequence shown here is derived from an EMBL/GenBank/DDBJ whole genome shotgun (WGS) entry which is preliminary data.</text>
</comment>
<sequence length="285" mass="33000">MNRSLFIKNIIGAFGVSVLPLHLVKNYQKIYILQCFVRGFRFYKGEKLLKAMKVGDMLELVREPENQYDEFAIALHFNEEKIGFVPMESNEILSRLLDSGAVELQAEITHIEKKAETWENVHIAISLLKESKTPIKTNAAYLTQLVTPEYFSIKYSDDNHISRVYYEDDSDFFTADDFYRDMVENSSNNGVYDLLHHHLTPEILDNAIENGAFITKKQNLPAKWIDDKLIKPIENSILELEEYFNEDGVIALDVERLAKIPDHISDFVSIIDKKGNRFIEVIFKN</sequence>
<evidence type="ECO:0000256" key="2">
    <source>
        <dbReference type="ARBA" id="ARBA00022801"/>
    </source>
</evidence>
<feature type="domain" description="HIRAN" evidence="3">
    <location>
        <begin position="30"/>
        <end position="129"/>
    </location>
</feature>
<reference evidence="4 5" key="1">
    <citation type="submission" date="2020-12" db="EMBL/GenBank/DDBJ databases">
        <title>Bacterial novel species Pedobacter sp. SD-b isolated from soil.</title>
        <authorList>
            <person name="Jung H.-Y."/>
        </authorList>
    </citation>
    <scope>NUCLEOTIDE SEQUENCE [LARGE SCALE GENOMIC DNA]</scope>
    <source>
        <strain evidence="4 5">SD-b</strain>
    </source>
</reference>
<keyword evidence="1" id="KW-0479">Metal-binding</keyword>
<protein>
    <submittedName>
        <fullName evidence="4">HIRAN domain-containing protein</fullName>
    </submittedName>
</protein>